<keyword evidence="3 19" id="KW-0723">Serine/threonine-protein kinase</keyword>
<dbReference type="PROSITE" id="PS50011">
    <property type="entry name" value="PROTEIN_KINASE_DOM"/>
    <property type="match status" value="1"/>
</dbReference>
<keyword evidence="7 22" id="KW-0732">Signal</keyword>
<dbReference type="CDD" id="cd01098">
    <property type="entry name" value="PAN_AP_plant"/>
    <property type="match status" value="1"/>
</dbReference>
<reference evidence="26 27" key="1">
    <citation type="journal article" date="2021" name="Nat. Plants">
        <title>The Taxus genome provides insights into paclitaxel biosynthesis.</title>
        <authorList>
            <person name="Xiong X."/>
            <person name="Gou J."/>
            <person name="Liao Q."/>
            <person name="Li Y."/>
            <person name="Zhou Q."/>
            <person name="Bi G."/>
            <person name="Li C."/>
            <person name="Du R."/>
            <person name="Wang X."/>
            <person name="Sun T."/>
            <person name="Guo L."/>
            <person name="Liang H."/>
            <person name="Lu P."/>
            <person name="Wu Y."/>
            <person name="Zhang Z."/>
            <person name="Ro D.K."/>
            <person name="Shang Y."/>
            <person name="Huang S."/>
            <person name="Yan J."/>
        </authorList>
    </citation>
    <scope>NUCLEOTIDE SEQUENCE [LARGE SCALE GENOMIC DNA]</scope>
    <source>
        <strain evidence="26">Ta-2019</strain>
    </source>
</reference>
<organism evidence="26 27">
    <name type="scientific">Taxus chinensis</name>
    <name type="common">Chinese yew</name>
    <name type="synonym">Taxus wallichiana var. chinensis</name>
    <dbReference type="NCBI Taxonomy" id="29808"/>
    <lineage>
        <taxon>Eukaryota</taxon>
        <taxon>Viridiplantae</taxon>
        <taxon>Streptophyta</taxon>
        <taxon>Embryophyta</taxon>
        <taxon>Tracheophyta</taxon>
        <taxon>Spermatophyta</taxon>
        <taxon>Pinopsida</taxon>
        <taxon>Pinidae</taxon>
        <taxon>Conifers II</taxon>
        <taxon>Cupressales</taxon>
        <taxon>Taxaceae</taxon>
        <taxon>Taxus</taxon>
    </lineage>
</organism>
<dbReference type="GO" id="GO:0005886">
    <property type="term" value="C:plasma membrane"/>
    <property type="evidence" value="ECO:0007669"/>
    <property type="project" value="UniProtKB-SubCell"/>
</dbReference>
<dbReference type="InterPro" id="IPR000719">
    <property type="entry name" value="Prot_kinase_dom"/>
</dbReference>
<dbReference type="Gene3D" id="3.30.200.20">
    <property type="entry name" value="Phosphorylase Kinase, domain 1"/>
    <property type="match status" value="1"/>
</dbReference>
<protein>
    <recommendedName>
        <fullName evidence="19">Receptor-like serine/threonine-protein kinase</fullName>
        <ecNumber evidence="19">2.7.11.1</ecNumber>
    </recommendedName>
</protein>
<evidence type="ECO:0000256" key="6">
    <source>
        <dbReference type="ARBA" id="ARBA00022692"/>
    </source>
</evidence>
<dbReference type="InterPro" id="IPR000858">
    <property type="entry name" value="S_locus_glycoprot_dom"/>
</dbReference>
<dbReference type="Pfam" id="PF08276">
    <property type="entry name" value="PAN_2"/>
    <property type="match status" value="1"/>
</dbReference>
<dbReference type="PROSITE" id="PS50948">
    <property type="entry name" value="PAN"/>
    <property type="match status" value="1"/>
</dbReference>
<comment type="catalytic activity">
    <reaction evidence="17 19">
        <text>L-threonyl-[protein] + ATP = O-phospho-L-threonyl-[protein] + ADP + H(+)</text>
        <dbReference type="Rhea" id="RHEA:46608"/>
        <dbReference type="Rhea" id="RHEA-COMP:11060"/>
        <dbReference type="Rhea" id="RHEA-COMP:11605"/>
        <dbReference type="ChEBI" id="CHEBI:15378"/>
        <dbReference type="ChEBI" id="CHEBI:30013"/>
        <dbReference type="ChEBI" id="CHEBI:30616"/>
        <dbReference type="ChEBI" id="CHEBI:61977"/>
        <dbReference type="ChEBI" id="CHEBI:456216"/>
        <dbReference type="EC" id="2.7.11.1"/>
    </reaction>
</comment>
<evidence type="ECO:0000259" key="24">
    <source>
        <dbReference type="PROSITE" id="PS50927"/>
    </source>
</evidence>
<dbReference type="SMART" id="SM00473">
    <property type="entry name" value="PAN_AP"/>
    <property type="match status" value="1"/>
</dbReference>
<dbReference type="InterPro" id="IPR001480">
    <property type="entry name" value="Bulb-type_lectin_dom"/>
</dbReference>
<feature type="signal peptide" evidence="22">
    <location>
        <begin position="1"/>
        <end position="28"/>
    </location>
</feature>
<keyword evidence="8" id="KW-0430">Lectin</keyword>
<comment type="subcellular location">
    <subcellularLocation>
        <location evidence="1">Cell membrane</location>
        <topology evidence="1">Single-pass type I membrane protein</topology>
    </subcellularLocation>
</comment>
<name>A0AA38F6C5_TAXCH</name>
<dbReference type="PROSITE" id="PS00108">
    <property type="entry name" value="PROTEIN_KINASE_ST"/>
    <property type="match status" value="1"/>
</dbReference>
<evidence type="ECO:0000256" key="20">
    <source>
        <dbReference type="PROSITE-ProRule" id="PRU10141"/>
    </source>
</evidence>
<evidence type="ECO:0000256" key="18">
    <source>
        <dbReference type="ARBA" id="ARBA00048679"/>
    </source>
</evidence>
<evidence type="ECO:0000256" key="2">
    <source>
        <dbReference type="ARBA" id="ARBA00022475"/>
    </source>
</evidence>
<dbReference type="Proteomes" id="UP000824469">
    <property type="component" value="Unassembled WGS sequence"/>
</dbReference>
<feature type="transmembrane region" description="Helical" evidence="21">
    <location>
        <begin position="442"/>
        <end position="465"/>
    </location>
</feature>
<keyword evidence="4" id="KW-0597">Phosphoprotein</keyword>
<dbReference type="GO" id="GO:0004674">
    <property type="term" value="F:protein serine/threonine kinase activity"/>
    <property type="evidence" value="ECO:0007669"/>
    <property type="project" value="UniProtKB-KW"/>
</dbReference>
<dbReference type="PANTHER" id="PTHR47974">
    <property type="entry name" value="OS07G0415500 PROTEIN"/>
    <property type="match status" value="1"/>
</dbReference>
<dbReference type="Pfam" id="PF01453">
    <property type="entry name" value="B_lectin"/>
    <property type="match status" value="1"/>
</dbReference>
<feature type="chain" id="PRO_5041390817" description="Receptor-like serine/threonine-protein kinase" evidence="22">
    <location>
        <begin position="29"/>
        <end position="796"/>
    </location>
</feature>
<dbReference type="AlphaFoldDB" id="A0AA38F6C5"/>
<dbReference type="InterPro" id="IPR024171">
    <property type="entry name" value="SRK-like_kinase"/>
</dbReference>
<comment type="catalytic activity">
    <reaction evidence="18 19">
        <text>L-seryl-[protein] + ATP = O-phospho-L-seryl-[protein] + ADP + H(+)</text>
        <dbReference type="Rhea" id="RHEA:17989"/>
        <dbReference type="Rhea" id="RHEA-COMP:9863"/>
        <dbReference type="Rhea" id="RHEA-COMP:11604"/>
        <dbReference type="ChEBI" id="CHEBI:15378"/>
        <dbReference type="ChEBI" id="CHEBI:29999"/>
        <dbReference type="ChEBI" id="CHEBI:30616"/>
        <dbReference type="ChEBI" id="CHEBI:83421"/>
        <dbReference type="ChEBI" id="CHEBI:456216"/>
        <dbReference type="EC" id="2.7.11.1"/>
    </reaction>
</comment>
<evidence type="ECO:0000256" key="9">
    <source>
        <dbReference type="ARBA" id="ARBA00022741"/>
    </source>
</evidence>
<evidence type="ECO:0000259" key="25">
    <source>
        <dbReference type="PROSITE" id="PS50948"/>
    </source>
</evidence>
<keyword evidence="5 19" id="KW-0808">Transferase</keyword>
<dbReference type="OMA" id="KRWIARV"/>
<feature type="domain" description="Protein kinase" evidence="23">
    <location>
        <begin position="495"/>
        <end position="787"/>
    </location>
</feature>
<evidence type="ECO:0000256" key="1">
    <source>
        <dbReference type="ARBA" id="ARBA00004251"/>
    </source>
</evidence>
<dbReference type="EMBL" id="JAHRHJ020003813">
    <property type="protein sequence ID" value="KAH9289962.1"/>
    <property type="molecule type" value="Genomic_DNA"/>
</dbReference>
<keyword evidence="16" id="KW-0325">Glycoprotein</keyword>
<keyword evidence="13 21" id="KW-0472">Membrane</keyword>
<evidence type="ECO:0000256" key="10">
    <source>
        <dbReference type="ARBA" id="ARBA00022777"/>
    </source>
</evidence>
<evidence type="ECO:0000256" key="7">
    <source>
        <dbReference type="ARBA" id="ARBA00022729"/>
    </source>
</evidence>
<evidence type="ECO:0000256" key="11">
    <source>
        <dbReference type="ARBA" id="ARBA00022840"/>
    </source>
</evidence>
<dbReference type="PANTHER" id="PTHR47974:SF20">
    <property type="entry name" value="RECEPTOR-LIKE SERINE_THREONINE-PROTEIN KINASE"/>
    <property type="match status" value="1"/>
</dbReference>
<keyword evidence="14" id="KW-1015">Disulfide bond</keyword>
<feature type="domain" description="Apple" evidence="25">
    <location>
        <begin position="343"/>
        <end position="427"/>
    </location>
</feature>
<keyword evidence="6 21" id="KW-0812">Transmembrane</keyword>
<dbReference type="GO" id="GO:0030246">
    <property type="term" value="F:carbohydrate binding"/>
    <property type="evidence" value="ECO:0007669"/>
    <property type="project" value="UniProtKB-KW"/>
</dbReference>
<evidence type="ECO:0000259" key="23">
    <source>
        <dbReference type="PROSITE" id="PS50011"/>
    </source>
</evidence>
<dbReference type="SUPFAM" id="SSF56112">
    <property type="entry name" value="Protein kinase-like (PK-like)"/>
    <property type="match status" value="1"/>
</dbReference>
<evidence type="ECO:0000313" key="27">
    <source>
        <dbReference type="Proteomes" id="UP000824469"/>
    </source>
</evidence>
<dbReference type="Gene3D" id="1.10.510.10">
    <property type="entry name" value="Transferase(Phosphotransferase) domain 1"/>
    <property type="match status" value="1"/>
</dbReference>
<evidence type="ECO:0000313" key="26">
    <source>
        <dbReference type="EMBL" id="KAH9289962.1"/>
    </source>
</evidence>
<evidence type="ECO:0000256" key="12">
    <source>
        <dbReference type="ARBA" id="ARBA00022989"/>
    </source>
</evidence>
<dbReference type="FunFam" id="1.10.510.10:FF:000537">
    <property type="entry name" value="Putative receptor-like protein kinase"/>
    <property type="match status" value="1"/>
</dbReference>
<evidence type="ECO:0000256" key="21">
    <source>
        <dbReference type="SAM" id="Phobius"/>
    </source>
</evidence>
<dbReference type="InterPro" id="IPR036426">
    <property type="entry name" value="Bulb-type_lectin_dom_sf"/>
</dbReference>
<dbReference type="EC" id="2.7.11.1" evidence="19"/>
<feature type="binding site" evidence="20">
    <location>
        <position position="524"/>
    </location>
    <ligand>
        <name>ATP</name>
        <dbReference type="ChEBI" id="CHEBI:30616"/>
    </ligand>
</feature>
<dbReference type="PIRSF" id="PIRSF000641">
    <property type="entry name" value="SRK"/>
    <property type="match status" value="1"/>
</dbReference>
<evidence type="ECO:0000256" key="8">
    <source>
        <dbReference type="ARBA" id="ARBA00022734"/>
    </source>
</evidence>
<evidence type="ECO:0000256" key="22">
    <source>
        <dbReference type="SAM" id="SignalP"/>
    </source>
</evidence>
<keyword evidence="27" id="KW-1185">Reference proteome</keyword>
<evidence type="ECO:0000256" key="16">
    <source>
        <dbReference type="ARBA" id="ARBA00023180"/>
    </source>
</evidence>
<dbReference type="InterPro" id="IPR003609">
    <property type="entry name" value="Pan_app"/>
</dbReference>
<evidence type="ECO:0000256" key="13">
    <source>
        <dbReference type="ARBA" id="ARBA00023136"/>
    </source>
</evidence>
<keyword evidence="2" id="KW-1003">Cell membrane</keyword>
<dbReference type="InterPro" id="IPR011009">
    <property type="entry name" value="Kinase-like_dom_sf"/>
</dbReference>
<evidence type="ECO:0000256" key="3">
    <source>
        <dbReference type="ARBA" id="ARBA00022527"/>
    </source>
</evidence>
<evidence type="ECO:0000256" key="4">
    <source>
        <dbReference type="ARBA" id="ARBA00022553"/>
    </source>
</evidence>
<dbReference type="InterPro" id="IPR008271">
    <property type="entry name" value="Ser/Thr_kinase_AS"/>
</dbReference>
<proteinExistence type="inferred from homology"/>
<dbReference type="SMART" id="SM00108">
    <property type="entry name" value="B_lectin"/>
    <property type="match status" value="1"/>
</dbReference>
<evidence type="ECO:0000256" key="15">
    <source>
        <dbReference type="ARBA" id="ARBA00023170"/>
    </source>
</evidence>
<comment type="caution">
    <text evidence="26">The sequence shown here is derived from an EMBL/GenBank/DDBJ whole genome shotgun (WGS) entry which is preliminary data.</text>
</comment>
<comment type="similarity">
    <text evidence="19">Belongs to the protein kinase superfamily. Ser/Thr protein kinase family.</text>
</comment>
<dbReference type="Gene3D" id="2.90.10.10">
    <property type="entry name" value="Bulb-type lectin domain"/>
    <property type="match status" value="1"/>
</dbReference>
<accession>A0AA38F6C5</accession>
<dbReference type="PROSITE" id="PS00107">
    <property type="entry name" value="PROTEIN_KINASE_ATP"/>
    <property type="match status" value="1"/>
</dbReference>
<keyword evidence="10 19" id="KW-0418">Kinase</keyword>
<dbReference type="CDD" id="cd00028">
    <property type="entry name" value="B_lectin"/>
    <property type="match status" value="1"/>
</dbReference>
<evidence type="ECO:0000256" key="19">
    <source>
        <dbReference type="PIRNR" id="PIRNR000641"/>
    </source>
</evidence>
<keyword evidence="9 19" id="KW-0547">Nucleotide-binding</keyword>
<gene>
    <name evidence="26" type="ORF">KI387_034079</name>
</gene>
<evidence type="ECO:0000256" key="5">
    <source>
        <dbReference type="ARBA" id="ARBA00022679"/>
    </source>
</evidence>
<dbReference type="SUPFAM" id="SSF51110">
    <property type="entry name" value="alpha-D-mannose-specific plant lectins"/>
    <property type="match status" value="1"/>
</dbReference>
<dbReference type="SMART" id="SM00220">
    <property type="entry name" value="S_TKc"/>
    <property type="match status" value="1"/>
</dbReference>
<feature type="domain" description="Bulb-type lectin" evidence="24">
    <location>
        <begin position="34"/>
        <end position="155"/>
    </location>
</feature>
<dbReference type="Pfam" id="PF00954">
    <property type="entry name" value="S_locus_glycop"/>
    <property type="match status" value="1"/>
</dbReference>
<keyword evidence="12 21" id="KW-1133">Transmembrane helix</keyword>
<dbReference type="GO" id="GO:0005524">
    <property type="term" value="F:ATP binding"/>
    <property type="evidence" value="ECO:0007669"/>
    <property type="project" value="UniProtKB-UniRule"/>
</dbReference>
<dbReference type="FunFam" id="3.30.200.20:FF:000370">
    <property type="entry name" value="Receptor-like protein kinase 4"/>
    <property type="match status" value="1"/>
</dbReference>
<dbReference type="FunFam" id="2.90.10.10:FF:000009">
    <property type="entry name" value="Receptor-like serine/threonine-protein kinase SD1-8"/>
    <property type="match status" value="1"/>
</dbReference>
<keyword evidence="11 19" id="KW-0067">ATP-binding</keyword>
<dbReference type="CDD" id="cd14066">
    <property type="entry name" value="STKc_IRAK"/>
    <property type="match status" value="1"/>
</dbReference>
<keyword evidence="15" id="KW-0675">Receptor</keyword>
<evidence type="ECO:0000256" key="17">
    <source>
        <dbReference type="ARBA" id="ARBA00047899"/>
    </source>
</evidence>
<sequence length="796" mass="90072">MEKTMNCVLPFICLLAFVMAVLVHNCDSLVVVGEDMLPLGASLTGNQTIISKNGTFQLGFFNPNGTNNWYIGIWYAQVSDKTIIWVANREDPVVNIPGILKLETDGYLTLFDRKIRIIWSSYKNQKVKASRAFILDSGNFLMVSAQNTSEIVWESFGDPTDTLLPGMKLWKGMKLTSWKSSIDPAPGPFSEELNPSPGKAELLMLYNNTIPYWRGGEESADGVKSIHPKGYQPMYKEHFQQISPTSMYFTYTIKSSLMVRQVLHKNGGLMIYGLIDNKRWRQMWWVPKEVCDVYDICGAYGLCNSDGIQSCSCLDGFKPSDEGAWSLEQWWSSGCARLRPLQCSVTNGTTDGFRQLTDKSLPDEKAVSYSEERTQKACRSACLKNCSCTAFAFNDNTYNPSFCRLWFGDLLNMRHSSQGPPLFIRLAASELKERSRRRRSRIHTVLVSVAVAVAASVIVFIFIFIRWNRRRLHNKHIDNDMIRTFSYKELKIATKNFSNKLGSGAFGSVFKGTLADNTIVAVKKLESSVQGEKQFRAEISTIGNIQHVNLVRLRGFCTQGSQRLLVYEYMPNGSLNSLLSRNSGEVEMVLDWETRFEIAMGIAKGLIYLHEECRDRIIHCDIKPENILLDSEFCPKVADFGLAKLVRRDLSEVLTTTRGTRGYLAPEWISGLPITAKVDVYSFGMMLLEIMSGRRNLDLTAEEPSRYYFPSWSATQIVKGNNIMDIVDERIANDADVEEVRRAVLVSMLCIQENENLRPSMGEVLLVLEGKTEINTNKVERSLQVFLEEHAEIDHP</sequence>
<evidence type="ECO:0000256" key="14">
    <source>
        <dbReference type="ARBA" id="ARBA00023157"/>
    </source>
</evidence>
<dbReference type="Pfam" id="PF00069">
    <property type="entry name" value="Pkinase"/>
    <property type="match status" value="1"/>
</dbReference>
<dbReference type="GO" id="GO:0048544">
    <property type="term" value="P:recognition of pollen"/>
    <property type="evidence" value="ECO:0007669"/>
    <property type="project" value="InterPro"/>
</dbReference>
<dbReference type="InterPro" id="IPR017441">
    <property type="entry name" value="Protein_kinase_ATP_BS"/>
</dbReference>
<dbReference type="PROSITE" id="PS50927">
    <property type="entry name" value="BULB_LECTIN"/>
    <property type="match status" value="1"/>
</dbReference>